<evidence type="ECO:0000313" key="2">
    <source>
        <dbReference type="Proteomes" id="UP001165135"/>
    </source>
</evidence>
<comment type="caution">
    <text evidence="1">The sequence shown here is derived from an EMBL/GenBank/DDBJ whole genome shotgun (WGS) entry which is preliminary data.</text>
</comment>
<protein>
    <submittedName>
        <fullName evidence="1">Uncharacterized protein</fullName>
    </submittedName>
</protein>
<dbReference type="AlphaFoldDB" id="A0A9W6RE84"/>
<dbReference type="Proteomes" id="UP001165135">
    <property type="component" value="Unassembled WGS sequence"/>
</dbReference>
<sequence>MSRMCHFVGSIPAKTTEDAMRSMLDWAGPHVRSITDGEVGDRYHWIVNLINGFSEHPDFVLVRKGAWTSFDDTPKYRVRRGHTLTADALDLRHDTDALAALPAFRKLRAERGRDDLSFQVGIPGDLNLSLFTFGPAGAFQHRAVFREVLGREMRRVHAEAGDDVIFQIEVPVELIFVCRMPGPLRAAMAGFLSGGVARLAREAPAGARFGLHLCLGDLNHENLGRLSDARPFVQLANALVRRWPADRPLEYVHAPFTGGTDPAPTDPAFYAPLRDLKLGAGTRFVAGLVQETSSESDLRRAVELADAAYGQPVDVAASCGLARRSPEDAAANAELARRLCEPPA</sequence>
<dbReference type="SUPFAM" id="SSF51726">
    <property type="entry name" value="UROD/MetE-like"/>
    <property type="match status" value="1"/>
</dbReference>
<evidence type="ECO:0000313" key="1">
    <source>
        <dbReference type="EMBL" id="GLY74224.1"/>
    </source>
</evidence>
<dbReference type="EMBL" id="BSTJ01000002">
    <property type="protein sequence ID" value="GLY74224.1"/>
    <property type="molecule type" value="Genomic_DNA"/>
</dbReference>
<reference evidence="1" key="1">
    <citation type="submission" date="2023-03" db="EMBL/GenBank/DDBJ databases">
        <title>Actinoallomurus iriomotensis NBRC 103681.</title>
        <authorList>
            <person name="Ichikawa N."/>
            <person name="Sato H."/>
            <person name="Tonouchi N."/>
        </authorList>
    </citation>
    <scope>NUCLEOTIDE SEQUENCE</scope>
    <source>
        <strain evidence="1">NBRC 103681</strain>
    </source>
</reference>
<dbReference type="InterPro" id="IPR038071">
    <property type="entry name" value="UROD/MetE-like_sf"/>
</dbReference>
<gene>
    <name evidence="1" type="ORF">Airi01_024910</name>
</gene>
<organism evidence="1 2">
    <name type="scientific">Actinoallomurus iriomotensis</name>
    <dbReference type="NCBI Taxonomy" id="478107"/>
    <lineage>
        <taxon>Bacteria</taxon>
        <taxon>Bacillati</taxon>
        <taxon>Actinomycetota</taxon>
        <taxon>Actinomycetes</taxon>
        <taxon>Streptosporangiales</taxon>
        <taxon>Thermomonosporaceae</taxon>
        <taxon>Actinoallomurus</taxon>
    </lineage>
</organism>
<proteinExistence type="predicted"/>
<accession>A0A9W6RE84</accession>
<name>A0A9W6RE84_9ACTN</name>